<feature type="domain" description="HTH cro/C1-type" evidence="2">
    <location>
        <begin position="33"/>
        <end position="82"/>
    </location>
</feature>
<sequence length="89" mass="9799">MTNPKPQRAISHPSTEGTETSDCARELLPGIVRKKLGLSMADMAELIGMSEFGYHNWEMGNRRPGGPALKLLALLDVQPKAILDWLKAQ</sequence>
<evidence type="ECO:0000313" key="3">
    <source>
        <dbReference type="EMBL" id="CUK15882.1"/>
    </source>
</evidence>
<proteinExistence type="predicted"/>
<reference evidence="4" key="1">
    <citation type="submission" date="2015-09" db="EMBL/GenBank/DDBJ databases">
        <authorList>
            <person name="Rodrigo-Torres Lidia"/>
            <person name="Arahal R.David."/>
        </authorList>
    </citation>
    <scope>NUCLEOTIDE SEQUENCE [LARGE SCALE GENOMIC DNA]</scope>
    <source>
        <strain evidence="4">CECT 7735</strain>
    </source>
</reference>
<dbReference type="SUPFAM" id="SSF47413">
    <property type="entry name" value="lambda repressor-like DNA-binding domains"/>
    <property type="match status" value="1"/>
</dbReference>
<evidence type="ECO:0000256" key="1">
    <source>
        <dbReference type="SAM" id="MobiDB-lite"/>
    </source>
</evidence>
<gene>
    <name evidence="3" type="ORF">PH7735_04085</name>
</gene>
<name>A0A0P1IJ28_9RHOB</name>
<dbReference type="Pfam" id="PF01381">
    <property type="entry name" value="HTH_3"/>
    <property type="match status" value="1"/>
</dbReference>
<evidence type="ECO:0000313" key="4">
    <source>
        <dbReference type="Proteomes" id="UP000051870"/>
    </source>
</evidence>
<dbReference type="GeneID" id="83883049"/>
<dbReference type="GO" id="GO:0003677">
    <property type="term" value="F:DNA binding"/>
    <property type="evidence" value="ECO:0007669"/>
    <property type="project" value="InterPro"/>
</dbReference>
<dbReference type="PROSITE" id="PS50943">
    <property type="entry name" value="HTH_CROC1"/>
    <property type="match status" value="1"/>
</dbReference>
<feature type="region of interest" description="Disordered" evidence="1">
    <location>
        <begin position="1"/>
        <end position="21"/>
    </location>
</feature>
<protein>
    <submittedName>
        <fullName evidence="3">Putative zinc finger/helix-turn-helix protein, YgiT family</fullName>
    </submittedName>
</protein>
<dbReference type="STRING" id="1715693.PH7735_04085"/>
<dbReference type="Proteomes" id="UP000051870">
    <property type="component" value="Unassembled WGS sequence"/>
</dbReference>
<dbReference type="EMBL" id="CYTW01000008">
    <property type="protein sequence ID" value="CUK15882.1"/>
    <property type="molecule type" value="Genomic_DNA"/>
</dbReference>
<organism evidence="3 4">
    <name type="scientific">Shimia thalassica</name>
    <dbReference type="NCBI Taxonomy" id="1715693"/>
    <lineage>
        <taxon>Bacteria</taxon>
        <taxon>Pseudomonadati</taxon>
        <taxon>Pseudomonadota</taxon>
        <taxon>Alphaproteobacteria</taxon>
        <taxon>Rhodobacterales</taxon>
        <taxon>Roseobacteraceae</taxon>
    </lineage>
</organism>
<dbReference type="RefSeq" id="WP_058313244.1">
    <property type="nucleotide sequence ID" value="NZ_CYTW01000008.1"/>
</dbReference>
<dbReference type="AlphaFoldDB" id="A0A0P1IJ28"/>
<accession>A0A0P1IJ28</accession>
<evidence type="ECO:0000259" key="2">
    <source>
        <dbReference type="PROSITE" id="PS50943"/>
    </source>
</evidence>
<dbReference type="CDD" id="cd00093">
    <property type="entry name" value="HTH_XRE"/>
    <property type="match status" value="1"/>
</dbReference>
<feature type="compositionally biased region" description="Polar residues" evidence="1">
    <location>
        <begin position="12"/>
        <end position="21"/>
    </location>
</feature>
<dbReference type="InterPro" id="IPR001387">
    <property type="entry name" value="Cro/C1-type_HTH"/>
</dbReference>
<dbReference type="InterPro" id="IPR010982">
    <property type="entry name" value="Lambda_DNA-bd_dom_sf"/>
</dbReference>
<dbReference type="Gene3D" id="1.10.260.40">
    <property type="entry name" value="lambda repressor-like DNA-binding domains"/>
    <property type="match status" value="1"/>
</dbReference>
<keyword evidence="4" id="KW-1185">Reference proteome</keyword>